<accession>A0A1L9QPZ4</accession>
<organism evidence="1 2">
    <name type="scientific">Roseofilum reptotaenium AO1-A</name>
    <dbReference type="NCBI Taxonomy" id="1925591"/>
    <lineage>
        <taxon>Bacteria</taxon>
        <taxon>Bacillati</taxon>
        <taxon>Cyanobacteriota</taxon>
        <taxon>Cyanophyceae</taxon>
        <taxon>Desertifilales</taxon>
        <taxon>Desertifilaceae</taxon>
        <taxon>Roseofilum</taxon>
    </lineage>
</organism>
<gene>
    <name evidence="1" type="ORF">BI308_15320</name>
</gene>
<protein>
    <recommendedName>
        <fullName evidence="3">Flagellar assembly protein H</fullName>
    </recommendedName>
</protein>
<evidence type="ECO:0008006" key="3">
    <source>
        <dbReference type="Google" id="ProtNLM"/>
    </source>
</evidence>
<keyword evidence="2" id="KW-1185">Reference proteome</keyword>
<evidence type="ECO:0000313" key="2">
    <source>
        <dbReference type="Proteomes" id="UP000183940"/>
    </source>
</evidence>
<evidence type="ECO:0000313" key="1">
    <source>
        <dbReference type="EMBL" id="OJJ24667.1"/>
    </source>
</evidence>
<proteinExistence type="predicted"/>
<dbReference type="AlphaFoldDB" id="A0A1L9QPZ4"/>
<dbReference type="EMBL" id="MLAW01000027">
    <property type="protein sequence ID" value="OJJ24667.1"/>
    <property type="molecule type" value="Genomic_DNA"/>
</dbReference>
<dbReference type="STRING" id="1925591.BI308_15320"/>
<name>A0A1L9QPZ4_9CYAN</name>
<sequence length="323" mass="37016">MTRQPHDQFAKQYLKELLEPLGTVEISREIPGETLQIDLFFQPAPEPPSNPPALGLLRQLAATPSLWEPFRNCPTNPEIRNCILKLFYVHGELQRQAKRQKQTLQESELPQLWILTPTLSERAIEFCGARSNLEQWCSGVYLLPELTKTGIIAINQLPETPETLWLRLLGKGGTQKRAIQEVVELPPDHPQQHNILELIGIWQINVETRIDLNPEDRELIMELSPAYIKWREDTIQLGLERGIEQGIEQGIQQGIQQGLEQLRQTQRLMMETLLRNRFGSLDEELTAIVDRLLELSPEEAVSVSMQNSREELLARFSEQGDGE</sequence>
<reference evidence="1" key="1">
    <citation type="submission" date="2016-10" db="EMBL/GenBank/DDBJ databases">
        <title>CRISPR-Cas defence system in Roseofilum reptotaenium: evidence of a bacteriophage-cyanobacterium arms race in the coral black band disease.</title>
        <authorList>
            <person name="Buerger P."/>
            <person name="Wood-Charlson E.M."/>
            <person name="Weynberg K.D."/>
            <person name="Willis B."/>
            <person name="Van Oppen M.J."/>
        </authorList>
    </citation>
    <scope>NUCLEOTIDE SEQUENCE [LARGE SCALE GENOMIC DNA]</scope>
    <source>
        <strain evidence="1">AO1-A</strain>
    </source>
</reference>
<comment type="caution">
    <text evidence="1">The sequence shown here is derived from an EMBL/GenBank/DDBJ whole genome shotgun (WGS) entry which is preliminary data.</text>
</comment>
<dbReference type="Proteomes" id="UP000183940">
    <property type="component" value="Unassembled WGS sequence"/>
</dbReference>